<name>A0A3B7M3Q0_9GAMM</name>
<dbReference type="AlphaFoldDB" id="A0A3B7M3Q0"/>
<proteinExistence type="predicted"/>
<dbReference type="KEGG" id="achi:CDG60_12170"/>
<organism evidence="1 2">
    <name type="scientific">Acinetobacter chinensis</name>
    <dbReference type="NCBI Taxonomy" id="2004650"/>
    <lineage>
        <taxon>Bacteria</taxon>
        <taxon>Pseudomonadati</taxon>
        <taxon>Pseudomonadota</taxon>
        <taxon>Gammaproteobacteria</taxon>
        <taxon>Moraxellales</taxon>
        <taxon>Moraxellaceae</taxon>
        <taxon>Acinetobacter</taxon>
    </lineage>
</organism>
<dbReference type="Proteomes" id="UP000263753">
    <property type="component" value="Chromosome"/>
</dbReference>
<dbReference type="EMBL" id="CP032134">
    <property type="protein sequence ID" value="AXY57253.1"/>
    <property type="molecule type" value="Genomic_DNA"/>
</dbReference>
<protein>
    <submittedName>
        <fullName evidence="1">Uncharacterized protein</fullName>
    </submittedName>
</protein>
<reference evidence="2" key="1">
    <citation type="submission" date="2018-09" db="EMBL/GenBank/DDBJ databases">
        <title>The complete genome of Acinetobacter sp. strain WCHAc010005.</title>
        <authorList>
            <person name="Hu Y."/>
            <person name="Long H."/>
            <person name="Feng Y."/>
            <person name="Zong Z."/>
        </authorList>
    </citation>
    <scope>NUCLEOTIDE SEQUENCE [LARGE SCALE GENOMIC DNA]</scope>
    <source>
        <strain evidence="2">WCHAc010005</strain>
    </source>
</reference>
<sequence>MMTGCNSSTHLSPNLPANLLEPCPDLQKLESGQGKVALVWSIDVISKYNDCKARHGAIVKALN</sequence>
<evidence type="ECO:0000313" key="1">
    <source>
        <dbReference type="EMBL" id="AXY57253.1"/>
    </source>
</evidence>
<evidence type="ECO:0000313" key="2">
    <source>
        <dbReference type="Proteomes" id="UP000263753"/>
    </source>
</evidence>
<accession>A0A3B7M3Q0</accession>
<gene>
    <name evidence="1" type="ORF">CDG60_12170</name>
</gene>